<dbReference type="GO" id="GO:0006465">
    <property type="term" value="P:signal peptide processing"/>
    <property type="evidence" value="ECO:0007669"/>
    <property type="project" value="UniProtKB-UniRule"/>
</dbReference>
<dbReference type="InterPro" id="IPR009582">
    <property type="entry name" value="Spc2/SPCS2"/>
</dbReference>
<keyword evidence="12" id="KW-1185">Reference proteome</keyword>
<dbReference type="PANTHER" id="PTHR13085:SF0">
    <property type="entry name" value="SIGNAL PEPTIDASE COMPLEX SUBUNIT 2"/>
    <property type="match status" value="1"/>
</dbReference>
<dbReference type="GO" id="GO:0008233">
    <property type="term" value="F:peptidase activity"/>
    <property type="evidence" value="ECO:0007669"/>
    <property type="project" value="UniProtKB-UniRule"/>
</dbReference>
<keyword evidence="7 9" id="KW-0472">Membrane</keyword>
<organism evidence="11 12">
    <name type="scientific">Pycnococcus provasolii</name>
    <dbReference type="NCBI Taxonomy" id="41880"/>
    <lineage>
        <taxon>Eukaryota</taxon>
        <taxon>Viridiplantae</taxon>
        <taxon>Chlorophyta</taxon>
        <taxon>Pseudoscourfieldiophyceae</taxon>
        <taxon>Pseudoscourfieldiales</taxon>
        <taxon>Pycnococcaceae</taxon>
        <taxon>Pycnococcus</taxon>
    </lineage>
</organism>
<dbReference type="OrthoDB" id="29558at2759"/>
<feature type="compositionally biased region" description="Acidic residues" evidence="10">
    <location>
        <begin position="27"/>
        <end position="37"/>
    </location>
</feature>
<protein>
    <recommendedName>
        <fullName evidence="3 9">Signal peptidase complex subunit 2</fullName>
    </recommendedName>
</protein>
<evidence type="ECO:0000256" key="4">
    <source>
        <dbReference type="ARBA" id="ARBA00022692"/>
    </source>
</evidence>
<evidence type="ECO:0000256" key="6">
    <source>
        <dbReference type="ARBA" id="ARBA00022989"/>
    </source>
</evidence>
<evidence type="ECO:0000256" key="10">
    <source>
        <dbReference type="SAM" id="MobiDB-lite"/>
    </source>
</evidence>
<sequence>MPFLPSWWPLFLGGGSQVSGAAHSEDADASDPTEDSDVSNGFFEEVDPVKLGDTPNMKRVLDEVACNAILEGWDENTSEADVKAAEDAGDAHVPPYTETHTIANVKVILGSLAVVASILAQFWPGKFPANYTMTAVWVITYAALSTALTVYSYFCESEAVLFAKSNQKSGSSVVVATRLMRFSDVYRIQISKEFAPMDKPLQPLLGLLYPPGSGGPIVDAEWRLGDLFDVDGMLDTVATRKRIRELMRSFEAASSGRAVEPKKSR</sequence>
<evidence type="ECO:0000313" key="12">
    <source>
        <dbReference type="Proteomes" id="UP000660262"/>
    </source>
</evidence>
<feature type="transmembrane region" description="Helical" evidence="9">
    <location>
        <begin position="102"/>
        <end position="123"/>
    </location>
</feature>
<dbReference type="GO" id="GO:0005787">
    <property type="term" value="C:signal peptidase complex"/>
    <property type="evidence" value="ECO:0007669"/>
    <property type="project" value="UniProtKB-UniRule"/>
</dbReference>
<feature type="transmembrane region" description="Helical" evidence="9">
    <location>
        <begin position="135"/>
        <end position="154"/>
    </location>
</feature>
<accession>A0A830H898</accession>
<comment type="function">
    <text evidence="8 9">Component of the signal peptidase complex (SPC) which catalyzes the cleavage of N-terminal signal sequences from nascent proteins as they are translocated into the lumen of the endoplasmic reticulum. Enhances the enzymatic activity of SPC and facilitates the interactions between different components of the translocation site.</text>
</comment>
<evidence type="ECO:0000256" key="3">
    <source>
        <dbReference type="ARBA" id="ARBA00017057"/>
    </source>
</evidence>
<comment type="subcellular location">
    <subcellularLocation>
        <location evidence="1 9">Endoplasmic reticulum membrane</location>
        <topology evidence="1 9">Multi-pass membrane protein</topology>
    </subcellularLocation>
</comment>
<evidence type="ECO:0000313" key="11">
    <source>
        <dbReference type="EMBL" id="GHP03486.1"/>
    </source>
</evidence>
<feature type="region of interest" description="Disordered" evidence="10">
    <location>
        <begin position="19"/>
        <end position="40"/>
    </location>
</feature>
<gene>
    <name evidence="11" type="ORF">PPROV_000224100</name>
</gene>
<evidence type="ECO:0000256" key="7">
    <source>
        <dbReference type="ARBA" id="ARBA00023136"/>
    </source>
</evidence>
<evidence type="ECO:0000256" key="5">
    <source>
        <dbReference type="ARBA" id="ARBA00022824"/>
    </source>
</evidence>
<reference evidence="11" key="1">
    <citation type="submission" date="2020-10" db="EMBL/GenBank/DDBJ databases">
        <title>Unveiling of a novel bifunctional photoreceptor, Dualchrome1, isolated from a cosmopolitan green alga.</title>
        <authorList>
            <person name="Suzuki S."/>
            <person name="Kawachi M."/>
        </authorList>
    </citation>
    <scope>NUCLEOTIDE SEQUENCE</scope>
    <source>
        <strain evidence="11">NIES 2893</strain>
    </source>
</reference>
<keyword evidence="4 9" id="KW-0812">Transmembrane</keyword>
<evidence type="ECO:0000256" key="2">
    <source>
        <dbReference type="ARBA" id="ARBA00007324"/>
    </source>
</evidence>
<keyword evidence="6 9" id="KW-1133">Transmembrane helix</keyword>
<comment type="similarity">
    <text evidence="2 9">Belongs to the SPCS2 family.</text>
</comment>
<evidence type="ECO:0000256" key="8">
    <source>
        <dbReference type="ARBA" id="ARBA00045608"/>
    </source>
</evidence>
<comment type="caution">
    <text evidence="11">The sequence shown here is derived from an EMBL/GenBank/DDBJ whole genome shotgun (WGS) entry which is preliminary data.</text>
</comment>
<evidence type="ECO:0000256" key="1">
    <source>
        <dbReference type="ARBA" id="ARBA00004477"/>
    </source>
</evidence>
<dbReference type="PANTHER" id="PTHR13085">
    <property type="entry name" value="MICROSOMAL SIGNAL PEPTIDASE 25 KDA SUBUNIT"/>
    <property type="match status" value="1"/>
</dbReference>
<dbReference type="Proteomes" id="UP000660262">
    <property type="component" value="Unassembled WGS sequence"/>
</dbReference>
<evidence type="ECO:0000256" key="9">
    <source>
        <dbReference type="RuleBase" id="RU368033"/>
    </source>
</evidence>
<name>A0A830H898_9CHLO</name>
<dbReference type="EMBL" id="BNJQ01000005">
    <property type="protein sequence ID" value="GHP03486.1"/>
    <property type="molecule type" value="Genomic_DNA"/>
</dbReference>
<dbReference type="GO" id="GO:0045047">
    <property type="term" value="P:protein targeting to ER"/>
    <property type="evidence" value="ECO:0007669"/>
    <property type="project" value="TreeGrafter"/>
</dbReference>
<proteinExistence type="inferred from homology"/>
<keyword evidence="5 9" id="KW-0256">Endoplasmic reticulum</keyword>
<dbReference type="AlphaFoldDB" id="A0A830H898"/>
<dbReference type="Pfam" id="PF06703">
    <property type="entry name" value="SPC25"/>
    <property type="match status" value="1"/>
</dbReference>